<proteinExistence type="predicted"/>
<accession>A0A5C4T9X3</accession>
<evidence type="ECO:0000256" key="5">
    <source>
        <dbReference type="ARBA" id="ARBA00022777"/>
    </source>
</evidence>
<evidence type="ECO:0000256" key="9">
    <source>
        <dbReference type="SAM" id="Phobius"/>
    </source>
</evidence>
<dbReference type="InterPro" id="IPR050640">
    <property type="entry name" value="Bact_2-comp_sensor_kinase"/>
</dbReference>
<dbReference type="SUPFAM" id="SSF55874">
    <property type="entry name" value="ATPase domain of HSP90 chaperone/DNA topoisomerase II/histidine kinase"/>
    <property type="match status" value="1"/>
</dbReference>
<evidence type="ECO:0000256" key="4">
    <source>
        <dbReference type="ARBA" id="ARBA00022741"/>
    </source>
</evidence>
<keyword evidence="7" id="KW-0902">Two-component regulatory system</keyword>
<evidence type="ECO:0000256" key="1">
    <source>
        <dbReference type="ARBA" id="ARBA00000085"/>
    </source>
</evidence>
<dbReference type="InterPro" id="IPR036890">
    <property type="entry name" value="HATPase_C_sf"/>
</dbReference>
<keyword evidence="9" id="KW-0812">Transmembrane</keyword>
<keyword evidence="3" id="KW-0808">Transferase</keyword>
<dbReference type="InterPro" id="IPR003594">
    <property type="entry name" value="HATPase_dom"/>
</dbReference>
<keyword evidence="5 11" id="KW-0418">Kinase</keyword>
<dbReference type="GO" id="GO:0005524">
    <property type="term" value="F:ATP binding"/>
    <property type="evidence" value="ECO:0007669"/>
    <property type="project" value="UniProtKB-KW"/>
</dbReference>
<protein>
    <recommendedName>
        <fullName evidence="2">histidine kinase</fullName>
        <ecNumber evidence="2">2.7.13.3</ecNumber>
    </recommendedName>
</protein>
<dbReference type="Pfam" id="PF02518">
    <property type="entry name" value="HATPase_c"/>
    <property type="match status" value="1"/>
</dbReference>
<dbReference type="GO" id="GO:0000155">
    <property type="term" value="F:phosphorelay sensor kinase activity"/>
    <property type="evidence" value="ECO:0007669"/>
    <property type="project" value="InterPro"/>
</dbReference>
<dbReference type="InterPro" id="IPR004358">
    <property type="entry name" value="Sig_transdc_His_kin-like_C"/>
</dbReference>
<dbReference type="PANTHER" id="PTHR34220:SF7">
    <property type="entry name" value="SENSOR HISTIDINE KINASE YPDA"/>
    <property type="match status" value="1"/>
</dbReference>
<sequence length="586" mass="65376">MIRRRIRIPGWGSMRLTQKLLLVYMPLITIPAVLSIAAVTLIHGYLYRAQMTVHAETVLQTVSDKIDQQFQALESAMLPFYTDPGTIAILQSRPKSALDLYRLQQEAGSRYFALMGSQELAWVDSSVFVTREGQTYTIGDRAAFRQALPAEGPGAYADRPGTAGFMQAVWDLKGATAWEVVRTENREGGRTKLAAGRSINQVAGSQFETLGAMLLVVDPDFLKMSLDTKTLGADTAFELIWPGGSRLLDTRNRGSSPLNTLTLSTVNARYGWELQLHLPLSFYKEALRTSLVIAGLITAGCLVVGLFVTRMMATDVVLPIRRLSRSMVRGIGGNEPAQLHQFRGAREIVELKDTFVSVMAEIRELNKEVLLNQKKRQEATMRALENRLAPHFLYNTLNTIRWMAIIQQQDNIKEMVDALTRLLSYSIRDVEKPVPLREELEVLRDYMRIQAVRYEHHTLRIEVPDGLLGQPILKLLIQPLIENAILHGLSKVERPGEIVLRVIGEGRLDIRLSDNGQGLTGEQLARLRQSIAGEVAGTSFGLRSIRERIQLYYGDSYGLTIDSEYGTGTTVSLHLPLAVPPGKEEA</sequence>
<gene>
    <name evidence="11" type="ORF">FE784_12790</name>
</gene>
<evidence type="ECO:0000256" key="3">
    <source>
        <dbReference type="ARBA" id="ARBA00022679"/>
    </source>
</evidence>
<evidence type="ECO:0000313" key="12">
    <source>
        <dbReference type="Proteomes" id="UP000307943"/>
    </source>
</evidence>
<comment type="catalytic activity">
    <reaction evidence="1">
        <text>ATP + protein L-histidine = ADP + protein N-phospho-L-histidine.</text>
        <dbReference type="EC" id="2.7.13.3"/>
    </reaction>
</comment>
<dbReference type="Pfam" id="PF06580">
    <property type="entry name" value="His_kinase"/>
    <property type="match status" value="1"/>
</dbReference>
<evidence type="ECO:0000256" key="2">
    <source>
        <dbReference type="ARBA" id="ARBA00012438"/>
    </source>
</evidence>
<dbReference type="PANTHER" id="PTHR34220">
    <property type="entry name" value="SENSOR HISTIDINE KINASE YPDA"/>
    <property type="match status" value="1"/>
</dbReference>
<evidence type="ECO:0000313" key="11">
    <source>
        <dbReference type="EMBL" id="TNJ65791.1"/>
    </source>
</evidence>
<dbReference type="Proteomes" id="UP000307943">
    <property type="component" value="Unassembled WGS sequence"/>
</dbReference>
<dbReference type="PROSITE" id="PS50109">
    <property type="entry name" value="HIS_KIN"/>
    <property type="match status" value="1"/>
</dbReference>
<evidence type="ECO:0000256" key="7">
    <source>
        <dbReference type="ARBA" id="ARBA00023012"/>
    </source>
</evidence>
<name>A0A5C4T9X3_9BACL</name>
<dbReference type="GO" id="GO:0016020">
    <property type="term" value="C:membrane"/>
    <property type="evidence" value="ECO:0007669"/>
    <property type="project" value="InterPro"/>
</dbReference>
<evidence type="ECO:0000256" key="8">
    <source>
        <dbReference type="SAM" id="Coils"/>
    </source>
</evidence>
<comment type="caution">
    <text evidence="11">The sequence shown here is derived from an EMBL/GenBank/DDBJ whole genome shotgun (WGS) entry which is preliminary data.</text>
</comment>
<keyword evidence="12" id="KW-1185">Reference proteome</keyword>
<reference evidence="11 12" key="1">
    <citation type="submission" date="2019-05" db="EMBL/GenBank/DDBJ databases">
        <title>We sequenced the genome of Paenibacillus hemerocallicola KCTC 33185 for further insight into its adaptation and study the phylogeny of Paenibacillus.</title>
        <authorList>
            <person name="Narsing Rao M.P."/>
        </authorList>
    </citation>
    <scope>NUCLEOTIDE SEQUENCE [LARGE SCALE GENOMIC DNA]</scope>
    <source>
        <strain evidence="11 12">KCTC 33185</strain>
    </source>
</reference>
<feature type="transmembrane region" description="Helical" evidence="9">
    <location>
        <begin position="291"/>
        <end position="313"/>
    </location>
</feature>
<keyword evidence="9" id="KW-1133">Transmembrane helix</keyword>
<dbReference type="EC" id="2.7.13.3" evidence="2"/>
<dbReference type="PRINTS" id="PR00344">
    <property type="entry name" value="BCTRLSENSOR"/>
</dbReference>
<dbReference type="OrthoDB" id="9776552at2"/>
<dbReference type="EMBL" id="VDCQ01000015">
    <property type="protein sequence ID" value="TNJ65791.1"/>
    <property type="molecule type" value="Genomic_DNA"/>
</dbReference>
<keyword evidence="4" id="KW-0547">Nucleotide-binding</keyword>
<organism evidence="11 12">
    <name type="scientific">Paenibacillus hemerocallicola</name>
    <dbReference type="NCBI Taxonomy" id="1172614"/>
    <lineage>
        <taxon>Bacteria</taxon>
        <taxon>Bacillati</taxon>
        <taxon>Bacillota</taxon>
        <taxon>Bacilli</taxon>
        <taxon>Bacillales</taxon>
        <taxon>Paenibacillaceae</taxon>
        <taxon>Paenibacillus</taxon>
    </lineage>
</organism>
<keyword evidence="8" id="KW-0175">Coiled coil</keyword>
<dbReference type="AlphaFoldDB" id="A0A5C4T9X3"/>
<keyword evidence="9" id="KW-0472">Membrane</keyword>
<evidence type="ECO:0000256" key="6">
    <source>
        <dbReference type="ARBA" id="ARBA00022840"/>
    </source>
</evidence>
<dbReference type="InterPro" id="IPR010559">
    <property type="entry name" value="Sig_transdc_His_kin_internal"/>
</dbReference>
<dbReference type="SMART" id="SM00387">
    <property type="entry name" value="HATPase_c"/>
    <property type="match status" value="1"/>
</dbReference>
<dbReference type="Gene3D" id="3.30.565.10">
    <property type="entry name" value="Histidine kinase-like ATPase, C-terminal domain"/>
    <property type="match status" value="1"/>
</dbReference>
<feature type="transmembrane region" description="Helical" evidence="9">
    <location>
        <begin position="21"/>
        <end position="46"/>
    </location>
</feature>
<dbReference type="RefSeq" id="WP_139602593.1">
    <property type="nucleotide sequence ID" value="NZ_VDCQ01000015.1"/>
</dbReference>
<feature type="domain" description="Histidine kinase" evidence="10">
    <location>
        <begin position="388"/>
        <end position="579"/>
    </location>
</feature>
<dbReference type="InterPro" id="IPR005467">
    <property type="entry name" value="His_kinase_dom"/>
</dbReference>
<evidence type="ECO:0000259" key="10">
    <source>
        <dbReference type="PROSITE" id="PS50109"/>
    </source>
</evidence>
<keyword evidence="6" id="KW-0067">ATP-binding</keyword>
<feature type="coiled-coil region" evidence="8">
    <location>
        <begin position="348"/>
        <end position="387"/>
    </location>
</feature>